<keyword evidence="3" id="KW-1185">Reference proteome</keyword>
<organism evidence="2 3">
    <name type="scientific">Boletus edulis BED1</name>
    <dbReference type="NCBI Taxonomy" id="1328754"/>
    <lineage>
        <taxon>Eukaryota</taxon>
        <taxon>Fungi</taxon>
        <taxon>Dikarya</taxon>
        <taxon>Basidiomycota</taxon>
        <taxon>Agaricomycotina</taxon>
        <taxon>Agaricomycetes</taxon>
        <taxon>Agaricomycetidae</taxon>
        <taxon>Boletales</taxon>
        <taxon>Boletineae</taxon>
        <taxon>Boletaceae</taxon>
        <taxon>Boletoideae</taxon>
        <taxon>Boletus</taxon>
    </lineage>
</organism>
<evidence type="ECO:0000313" key="2">
    <source>
        <dbReference type="EMBL" id="KAF8435004.1"/>
    </source>
</evidence>
<proteinExistence type="predicted"/>
<evidence type="ECO:0000313" key="1">
    <source>
        <dbReference type="EMBL" id="KAF8420940.1"/>
    </source>
</evidence>
<dbReference type="AlphaFoldDB" id="A0AAD4BMZ2"/>
<reference evidence="2" key="2">
    <citation type="journal article" date="2020" name="Nat. Commun.">
        <title>Large-scale genome sequencing of mycorrhizal fungi provides insights into the early evolution of symbiotic traits.</title>
        <authorList>
            <person name="Miyauchi S."/>
            <person name="Kiss E."/>
            <person name="Kuo A."/>
            <person name="Drula E."/>
            <person name="Kohler A."/>
            <person name="Sanchez-Garcia M."/>
            <person name="Morin E."/>
            <person name="Andreopoulos B."/>
            <person name="Barry K.W."/>
            <person name="Bonito G."/>
            <person name="Buee M."/>
            <person name="Carver A."/>
            <person name="Chen C."/>
            <person name="Cichocki N."/>
            <person name="Clum A."/>
            <person name="Culley D."/>
            <person name="Crous P.W."/>
            <person name="Fauchery L."/>
            <person name="Girlanda M."/>
            <person name="Hayes R.D."/>
            <person name="Keri Z."/>
            <person name="LaButti K."/>
            <person name="Lipzen A."/>
            <person name="Lombard V."/>
            <person name="Magnuson J."/>
            <person name="Maillard F."/>
            <person name="Murat C."/>
            <person name="Nolan M."/>
            <person name="Ohm R.A."/>
            <person name="Pangilinan J."/>
            <person name="Pereira M.F."/>
            <person name="Perotto S."/>
            <person name="Peter M."/>
            <person name="Pfister S."/>
            <person name="Riley R."/>
            <person name="Sitrit Y."/>
            <person name="Stielow J.B."/>
            <person name="Szollosi G."/>
            <person name="Zifcakova L."/>
            <person name="Stursova M."/>
            <person name="Spatafora J.W."/>
            <person name="Tedersoo L."/>
            <person name="Vaario L.M."/>
            <person name="Yamada A."/>
            <person name="Yan M."/>
            <person name="Wang P."/>
            <person name="Xu J."/>
            <person name="Bruns T."/>
            <person name="Baldrian P."/>
            <person name="Vilgalys R."/>
            <person name="Dunand C."/>
            <person name="Henrissat B."/>
            <person name="Grigoriev I.V."/>
            <person name="Hibbett D."/>
            <person name="Nagy L.G."/>
            <person name="Martin F.M."/>
        </authorList>
    </citation>
    <scope>NUCLEOTIDE SEQUENCE</scope>
    <source>
        <strain evidence="2">BED1</strain>
    </source>
</reference>
<name>A0AAD4BMZ2_BOLED</name>
<protein>
    <submittedName>
        <fullName evidence="2">Uncharacterized protein</fullName>
    </submittedName>
</protein>
<accession>A0AAD4BMZ2</accession>
<feature type="non-terminal residue" evidence="2">
    <location>
        <position position="78"/>
    </location>
</feature>
<comment type="caution">
    <text evidence="2">The sequence shown here is derived from an EMBL/GenBank/DDBJ whole genome shotgun (WGS) entry which is preliminary data.</text>
</comment>
<evidence type="ECO:0000313" key="3">
    <source>
        <dbReference type="Proteomes" id="UP001194468"/>
    </source>
</evidence>
<dbReference type="Proteomes" id="UP001194468">
    <property type="component" value="Unassembled WGS sequence"/>
</dbReference>
<gene>
    <name evidence="2" type="ORF">L210DRAFT_3551621</name>
    <name evidence="1" type="ORF">L210DRAFT_3574060</name>
</gene>
<reference evidence="2" key="1">
    <citation type="submission" date="2019-10" db="EMBL/GenBank/DDBJ databases">
        <authorList>
            <consortium name="DOE Joint Genome Institute"/>
            <person name="Kuo A."/>
            <person name="Miyauchi S."/>
            <person name="Kiss E."/>
            <person name="Drula E."/>
            <person name="Kohler A."/>
            <person name="Sanchez-Garcia M."/>
            <person name="Andreopoulos B."/>
            <person name="Barry K.W."/>
            <person name="Bonito G."/>
            <person name="Buee M."/>
            <person name="Carver A."/>
            <person name="Chen C."/>
            <person name="Cichocki N."/>
            <person name="Clum A."/>
            <person name="Culley D."/>
            <person name="Crous P.W."/>
            <person name="Fauchery L."/>
            <person name="Girlanda M."/>
            <person name="Hayes R."/>
            <person name="Keri Z."/>
            <person name="LaButti K."/>
            <person name="Lipzen A."/>
            <person name="Lombard V."/>
            <person name="Magnuson J."/>
            <person name="Maillard F."/>
            <person name="Morin E."/>
            <person name="Murat C."/>
            <person name="Nolan M."/>
            <person name="Ohm R."/>
            <person name="Pangilinan J."/>
            <person name="Pereira M."/>
            <person name="Perotto S."/>
            <person name="Peter M."/>
            <person name="Riley R."/>
            <person name="Sitrit Y."/>
            <person name="Stielow B."/>
            <person name="Szollosi G."/>
            <person name="Zifcakova L."/>
            <person name="Stursova M."/>
            <person name="Spatafora J.W."/>
            <person name="Tedersoo L."/>
            <person name="Vaario L.-M."/>
            <person name="Yamada A."/>
            <person name="Yan M."/>
            <person name="Wang P."/>
            <person name="Xu J."/>
            <person name="Bruns T."/>
            <person name="Baldrian P."/>
            <person name="Vilgalys R."/>
            <person name="Henrissat B."/>
            <person name="Grigoriev I.V."/>
            <person name="Hibbett D."/>
            <person name="Nagy L.G."/>
            <person name="Martin F.M."/>
        </authorList>
    </citation>
    <scope>NUCLEOTIDE SEQUENCE</scope>
    <source>
        <strain evidence="2">BED1</strain>
    </source>
</reference>
<dbReference type="EMBL" id="WHUW01000026">
    <property type="protein sequence ID" value="KAF8435004.1"/>
    <property type="molecule type" value="Genomic_DNA"/>
</dbReference>
<sequence length="78" mass="9286">MQQISAQDVALLDNVTGIREAAVKLRKRARDVRDLVKAESGRRERMEAYFRYWQEIEPTWDRKWLYGEKMTSDHNASD</sequence>
<dbReference type="EMBL" id="WHUW01000149">
    <property type="protein sequence ID" value="KAF8420940.1"/>
    <property type="molecule type" value="Genomic_DNA"/>
</dbReference>